<proteinExistence type="predicted"/>
<protein>
    <submittedName>
        <fullName evidence="1">Uncharacterized protein</fullName>
    </submittedName>
</protein>
<sequence>MERDQAVGVPATNLKWRMSMRYVLLERVAGPESAESVRRLLAAAGVTVICWRDRLGVVEFDGTATELAARTGGLPGWLVSEQRVYRFASVCGAA</sequence>
<evidence type="ECO:0000313" key="2">
    <source>
        <dbReference type="Proteomes" id="UP000060630"/>
    </source>
</evidence>
<name>A0A106QB88_9BURK</name>
<evidence type="ECO:0000313" key="1">
    <source>
        <dbReference type="EMBL" id="KWA83815.1"/>
    </source>
</evidence>
<dbReference type="Proteomes" id="UP000060630">
    <property type="component" value="Unassembled WGS sequence"/>
</dbReference>
<organism evidence="1 2">
    <name type="scientific">Burkholderia ubonensis</name>
    <dbReference type="NCBI Taxonomy" id="101571"/>
    <lineage>
        <taxon>Bacteria</taxon>
        <taxon>Pseudomonadati</taxon>
        <taxon>Pseudomonadota</taxon>
        <taxon>Betaproteobacteria</taxon>
        <taxon>Burkholderiales</taxon>
        <taxon>Burkholderiaceae</taxon>
        <taxon>Burkholderia</taxon>
        <taxon>Burkholderia cepacia complex</taxon>
    </lineage>
</organism>
<dbReference type="EMBL" id="LPHD01000049">
    <property type="protein sequence ID" value="KWA83815.1"/>
    <property type="molecule type" value="Genomic_DNA"/>
</dbReference>
<gene>
    <name evidence="1" type="ORF">WL29_20845</name>
</gene>
<comment type="caution">
    <text evidence="1">The sequence shown here is derived from an EMBL/GenBank/DDBJ whole genome shotgun (WGS) entry which is preliminary data.</text>
</comment>
<dbReference type="AlphaFoldDB" id="A0A106QB88"/>
<reference evidence="1 2" key="1">
    <citation type="submission" date="2015-11" db="EMBL/GenBank/DDBJ databases">
        <title>Expanding the genomic diversity of Burkholderia species for the development of highly accurate diagnostics.</title>
        <authorList>
            <person name="Sahl J."/>
            <person name="Keim P."/>
            <person name="Wagner D."/>
        </authorList>
    </citation>
    <scope>NUCLEOTIDE SEQUENCE [LARGE SCALE GENOMIC DNA]</scope>
    <source>
        <strain evidence="1 2">MSMB2087WGS</strain>
    </source>
</reference>
<accession>A0A106QB88</accession>